<gene>
    <name evidence="4" type="ORF">NYM_LOCUS9591</name>
</gene>
<dbReference type="InterPro" id="IPR011990">
    <property type="entry name" value="TPR-like_helical_dom_sf"/>
</dbReference>
<evidence type="ECO:0000313" key="4">
    <source>
        <dbReference type="EMBL" id="VVV85333.1"/>
    </source>
</evidence>
<dbReference type="FunFam" id="1.25.40.10:FF:000031">
    <property type="entry name" value="Pentatricopeptide repeat-containing protein mitochondrial"/>
    <property type="match status" value="1"/>
</dbReference>
<proteinExistence type="inferred from homology"/>
<dbReference type="AlphaFoldDB" id="A0A5K0Z4H6"/>
<feature type="repeat" description="PPR" evidence="3">
    <location>
        <begin position="449"/>
        <end position="483"/>
    </location>
</feature>
<dbReference type="GO" id="GO:0003723">
    <property type="term" value="F:RNA binding"/>
    <property type="evidence" value="ECO:0007669"/>
    <property type="project" value="InterPro"/>
</dbReference>
<feature type="repeat" description="PPR" evidence="3">
    <location>
        <begin position="313"/>
        <end position="347"/>
    </location>
</feature>
<feature type="repeat" description="PPR" evidence="3">
    <location>
        <begin position="150"/>
        <end position="184"/>
    </location>
</feature>
<dbReference type="EMBL" id="LR721778">
    <property type="protein sequence ID" value="VVV85333.1"/>
    <property type="molecule type" value="Genomic_DNA"/>
</dbReference>
<dbReference type="FunFam" id="1.25.40.10:FF:000280">
    <property type="entry name" value="Pentatricopeptide repeat-containing protein"/>
    <property type="match status" value="1"/>
</dbReference>
<dbReference type="PROSITE" id="PS51375">
    <property type="entry name" value="PPR"/>
    <property type="match status" value="8"/>
</dbReference>
<feature type="repeat" description="PPR" evidence="3">
    <location>
        <begin position="348"/>
        <end position="382"/>
    </location>
</feature>
<accession>A0A5K0Z4H6</accession>
<dbReference type="Pfam" id="PF13041">
    <property type="entry name" value="PPR_2"/>
    <property type="match status" value="3"/>
</dbReference>
<evidence type="ECO:0000256" key="3">
    <source>
        <dbReference type="PROSITE-ProRule" id="PRU00708"/>
    </source>
</evidence>
<feature type="repeat" description="PPR" evidence="3">
    <location>
        <begin position="185"/>
        <end position="215"/>
    </location>
</feature>
<dbReference type="NCBIfam" id="TIGR00756">
    <property type="entry name" value="PPR"/>
    <property type="match status" value="7"/>
</dbReference>
<feature type="repeat" description="PPR" evidence="3">
    <location>
        <begin position="581"/>
        <end position="615"/>
    </location>
</feature>
<sequence length="767" mass="85596">MIRVMATVLNLRLNAPRLKIATFSGTLRPSAFFKSSIQFSFSCDASSCMLEKYGQLLDSCSTHKDLVRARLIHAHIVIQNFEQHSFLSSKLVFVYSACGKTTLARLLFDGLLNPSTFACNSMIRGYVNNGLNQEALDFFYQRREAGFRPDTYTYSSIIKACASLPDHEHGRNVHELVKESGLDADVYVCNALISMYSKFHCASEAVQIFDRMSERDMVSWNSVIACYIQNDLDEAAVVALKEMMKEGFRPDQVTIISILSVCSYATGREFHSYVLTSGFGSTVVIANSLISMYGKCGKLKEAQGIFDTLVQPDRVTWNALIASYSRNGRYEESLRLLRDMKAVGMHVDEVTYSGIISAFSQNNHPQDALRLFLQMLNAGLKPDAVAIASVLPALSDVRSLDCCKEIHGYSYRNSVESDKRIRNALVSVYSQCGSVKYAENVFSRISNKDVVSWSSMIVGYTQNGCLNEAIKVFRNMCQSNTKPNPITITSILSACARVSSLKHGKEIHSWLLKQGFHVHTFVGSALIDMYSKCGRINSSRTVFNKMPEKNLVSWNVMIAGYAVHGQGGNALKLFKMVEHPDEVSFLAALSACSHGGLVEDGIDIFNEMKILKITPRQDHYACLVDILGRAGRLDEALAMIKDMPVESNISIWGALLGACRVYHNLELGIYSGKQMLESGCNDSGLHVLLSNIFAEFGKWEDVETIRKSMKDRGLKKKVGCSWIEVDNQVHSFVARDRAHPEWEIVCQVSRDLNNQINEFTWPSHASS</sequence>
<comment type="similarity">
    <text evidence="2">Belongs to the PPR family. PCMP-E subfamily.</text>
</comment>
<dbReference type="PANTHER" id="PTHR47926:SF500">
    <property type="entry name" value="REPEAT-CONTAINING PROTEIN, PUTATIVE-RELATED"/>
    <property type="match status" value="1"/>
</dbReference>
<evidence type="ECO:0000256" key="2">
    <source>
        <dbReference type="ARBA" id="ARBA00061659"/>
    </source>
</evidence>
<name>A0A5K0Z4H6_9MAGN</name>
<dbReference type="InterPro" id="IPR046848">
    <property type="entry name" value="E_motif"/>
</dbReference>
<evidence type="ECO:0000256" key="1">
    <source>
        <dbReference type="ARBA" id="ARBA00022737"/>
    </source>
</evidence>
<feature type="repeat" description="PPR" evidence="3">
    <location>
        <begin position="216"/>
        <end position="250"/>
    </location>
</feature>
<dbReference type="InterPro" id="IPR002885">
    <property type="entry name" value="PPR_rpt"/>
</dbReference>
<organism evidence="4">
    <name type="scientific">Nymphaea colorata</name>
    <name type="common">pocket water lily</name>
    <dbReference type="NCBI Taxonomy" id="210225"/>
    <lineage>
        <taxon>Eukaryota</taxon>
        <taxon>Viridiplantae</taxon>
        <taxon>Streptophyta</taxon>
        <taxon>Embryophyta</taxon>
        <taxon>Tracheophyta</taxon>
        <taxon>Spermatophyta</taxon>
        <taxon>Magnoliopsida</taxon>
        <taxon>Nymphaeales</taxon>
        <taxon>Nymphaeaceae</taxon>
        <taxon>Nymphaea</taxon>
    </lineage>
</organism>
<reference evidence="4" key="1">
    <citation type="submission" date="2019-09" db="EMBL/GenBank/DDBJ databases">
        <authorList>
            <person name="Zhang L."/>
        </authorList>
    </citation>
    <scope>NUCLEOTIDE SEQUENCE</scope>
</reference>
<feature type="repeat" description="PPR" evidence="3">
    <location>
        <begin position="115"/>
        <end position="149"/>
    </location>
</feature>
<protein>
    <submittedName>
        <fullName evidence="4">Uncharacterized protein</fullName>
    </submittedName>
</protein>
<dbReference type="FunFam" id="1.25.40.10:FF:000344">
    <property type="entry name" value="Pentatricopeptide repeat-containing protein"/>
    <property type="match status" value="2"/>
</dbReference>
<dbReference type="PANTHER" id="PTHR47926">
    <property type="entry name" value="PENTATRICOPEPTIDE REPEAT-CONTAINING PROTEIN"/>
    <property type="match status" value="1"/>
</dbReference>
<dbReference type="Gene3D" id="1.25.40.10">
    <property type="entry name" value="Tetratricopeptide repeat domain"/>
    <property type="match status" value="6"/>
</dbReference>
<dbReference type="Pfam" id="PF01535">
    <property type="entry name" value="PPR"/>
    <property type="match status" value="7"/>
</dbReference>
<dbReference type="Gramene" id="NC13G0028530.1">
    <property type="protein sequence ID" value="NC13G0028530.1:cds"/>
    <property type="gene ID" value="NC13G0028530"/>
</dbReference>
<dbReference type="Pfam" id="PF20431">
    <property type="entry name" value="E_motif"/>
    <property type="match status" value="1"/>
</dbReference>
<dbReference type="GO" id="GO:0009451">
    <property type="term" value="P:RNA modification"/>
    <property type="evidence" value="ECO:0007669"/>
    <property type="project" value="InterPro"/>
</dbReference>
<dbReference type="FunFam" id="1.25.40.10:FF:000285">
    <property type="entry name" value="Pentatricopeptide repeat-containing protein, chloroplastic"/>
    <property type="match status" value="1"/>
</dbReference>
<keyword evidence="1" id="KW-0677">Repeat</keyword>
<dbReference type="InterPro" id="IPR046960">
    <property type="entry name" value="PPR_At4g14850-like_plant"/>
</dbReference>